<dbReference type="GO" id="GO:0006890">
    <property type="term" value="P:retrograde vesicle-mediated transport, Golgi to endoplasmic reticulum"/>
    <property type="evidence" value="ECO:0007669"/>
    <property type="project" value="UniProtKB-UniRule"/>
</dbReference>
<protein>
    <recommendedName>
        <fullName evidence="11">Coatomer subunit delta</fullName>
    </recommendedName>
</protein>
<keyword evidence="3 11" id="KW-0813">Transport</keyword>
<evidence type="ECO:0000256" key="10">
    <source>
        <dbReference type="ARBA" id="ARBA00025536"/>
    </source>
</evidence>
<dbReference type="FunFam" id="2.60.40.1170:FF:000015">
    <property type="entry name" value="Coatomer subunit delta"/>
    <property type="match status" value="1"/>
</dbReference>
<dbReference type="CDD" id="cd09254">
    <property type="entry name" value="AP_delta-COPI_MHD"/>
    <property type="match status" value="1"/>
</dbReference>
<feature type="region of interest" description="Disordered" evidence="13">
    <location>
        <begin position="168"/>
        <end position="205"/>
    </location>
</feature>
<sequence>MVVLAASIVSKSGKALVSRQFVDMPRIRIEGLLAAFPKLVGTGKQHTYVETENVRYVYQPIEGVCKTAFELIFAFDEAISLGNKENVTVQQVKQYCEMESHEEKAHKLMMQAKINETKDVMKKKANELDKMRMERGKLDKGGYSSISGPRVIEKTFNDMSISGSRFGSGSGLGGLSTDMDSFASKPKGRPSQPATAPGKGFGMKLGKTQKTNQFLESLKAEGEVILEDVQPSTVPSRSAALPPSDPVTVTIEEKLNVVVKRDGGINNFDVQGTLALQVLNDADGFIQLQIENQDIPGLSFKTHPNINKELFNSQQILGAKDPNRPFPSGQNETPLVKWRIQGMDESSLPLSVNCWPSVSGNETYVNIEYDASEIFDLHNVIISIPLPALREAPSVRQIDGEWKFDSRNSVLEWSILLIDQSNRSGSMEFVVPPADPSSFFPISVGFSASSTFSDLKVTGIHPLKEGNPPKFSQRARLLTANYQVV</sequence>
<evidence type="ECO:0000313" key="16">
    <source>
        <dbReference type="Proteomes" id="UP000823388"/>
    </source>
</evidence>
<dbReference type="PANTHER" id="PTHR10121">
    <property type="entry name" value="COATOMER SUBUNIT DELTA"/>
    <property type="match status" value="1"/>
</dbReference>
<dbReference type="InterPro" id="IPR027059">
    <property type="entry name" value="Coatomer_dsu"/>
</dbReference>
<evidence type="ECO:0000259" key="14">
    <source>
        <dbReference type="PROSITE" id="PS51072"/>
    </source>
</evidence>
<keyword evidence="7 11" id="KW-0333">Golgi apparatus</keyword>
<dbReference type="AlphaFoldDB" id="A0A8T0TWV0"/>
<comment type="subcellular location">
    <subcellularLocation>
        <location evidence="11 12">Cytoplasm</location>
    </subcellularLocation>
    <subcellularLocation>
        <location evidence="11 12">Cytoplasmic vesicle</location>
        <location evidence="11 12">COPI-coated vesicle membrane</location>
        <topology evidence="11 12">Peripheral membrane protein</topology>
        <orientation evidence="11 12">Cytoplasmic side</orientation>
    </subcellularLocation>
    <subcellularLocation>
        <location evidence="11 12">Golgi apparatus membrane</location>
        <topology evidence="11 12">Peripheral membrane protein</topology>
        <orientation evidence="11 12">Cytoplasmic side</orientation>
    </subcellularLocation>
</comment>
<dbReference type="Gene3D" id="2.60.40.1170">
    <property type="entry name" value="Mu homology domain, subdomain B"/>
    <property type="match status" value="2"/>
</dbReference>
<feature type="domain" description="MHD" evidence="14">
    <location>
        <begin position="244"/>
        <end position="485"/>
    </location>
</feature>
<comment type="subunit">
    <text evidence="2 11">Oligomeric complex that consists of at least the alpha, beta, beta', gamma, delta, epsilon and zeta subunits.</text>
</comment>
<dbReference type="SUPFAM" id="SSF49447">
    <property type="entry name" value="Second domain of Mu2 adaptin subunit (ap50) of ap2 adaptor"/>
    <property type="match status" value="1"/>
</dbReference>
<comment type="similarity">
    <text evidence="1 11">Belongs to the adaptor complexes medium subunit family. Delta-COP subfamily.</text>
</comment>
<accession>A0A8T0TWV0</accession>
<keyword evidence="9 11" id="KW-0968">Cytoplasmic vesicle</keyword>
<evidence type="ECO:0000256" key="13">
    <source>
        <dbReference type="SAM" id="MobiDB-lite"/>
    </source>
</evidence>
<dbReference type="InterPro" id="IPR036168">
    <property type="entry name" value="AP2_Mu_C_sf"/>
</dbReference>
<evidence type="ECO:0000256" key="9">
    <source>
        <dbReference type="ARBA" id="ARBA00023329"/>
    </source>
</evidence>
<gene>
    <name evidence="15" type="ORF">PVAP13_3NG067000</name>
</gene>
<evidence type="ECO:0000256" key="1">
    <source>
        <dbReference type="ARBA" id="ARBA00010516"/>
    </source>
</evidence>
<evidence type="ECO:0000256" key="12">
    <source>
        <dbReference type="RuleBase" id="RU366052"/>
    </source>
</evidence>
<evidence type="ECO:0000256" key="8">
    <source>
        <dbReference type="ARBA" id="ARBA00023136"/>
    </source>
</evidence>
<dbReference type="InterPro" id="IPR028565">
    <property type="entry name" value="MHD"/>
</dbReference>
<dbReference type="GO" id="GO:0030126">
    <property type="term" value="C:COPI vesicle coat"/>
    <property type="evidence" value="ECO:0007669"/>
    <property type="project" value="UniProtKB-UniRule"/>
</dbReference>
<keyword evidence="6 11" id="KW-0653">Protein transport</keyword>
<evidence type="ECO:0000256" key="6">
    <source>
        <dbReference type="ARBA" id="ARBA00022927"/>
    </source>
</evidence>
<keyword evidence="5 11" id="KW-0931">ER-Golgi transport</keyword>
<dbReference type="InterPro" id="IPR011012">
    <property type="entry name" value="Longin-like_dom_sf"/>
</dbReference>
<dbReference type="GO" id="GO:0015031">
    <property type="term" value="P:protein transport"/>
    <property type="evidence" value="ECO:0007669"/>
    <property type="project" value="UniProtKB-KW"/>
</dbReference>
<keyword evidence="16" id="KW-1185">Reference proteome</keyword>
<evidence type="ECO:0000256" key="5">
    <source>
        <dbReference type="ARBA" id="ARBA00022892"/>
    </source>
</evidence>
<comment type="caution">
    <text evidence="15">The sequence shown here is derived from an EMBL/GenBank/DDBJ whole genome shotgun (WGS) entry which is preliminary data.</text>
</comment>
<dbReference type="EMBL" id="CM029042">
    <property type="protein sequence ID" value="KAG2615270.1"/>
    <property type="molecule type" value="Genomic_DNA"/>
</dbReference>
<dbReference type="Pfam" id="PF00928">
    <property type="entry name" value="Adap_comp_sub"/>
    <property type="match status" value="1"/>
</dbReference>
<comment type="function">
    <text evidence="10 11">The coatomer is a cytosolic protein complex that binds to dilysine motifs and reversibly associates with Golgi non-clathrin-coated vesicles, which further mediate biosynthetic protein transport from the ER, via the Golgi up to the trans Golgi network. Coatomer complex is required for budding from Golgi membranes, and is essential for the retrograde Golgi-to-ER transport of dilysine-tagged proteins.</text>
</comment>
<evidence type="ECO:0000256" key="2">
    <source>
        <dbReference type="ARBA" id="ARBA00011775"/>
    </source>
</evidence>
<dbReference type="GO" id="GO:0000139">
    <property type="term" value="C:Golgi membrane"/>
    <property type="evidence" value="ECO:0007669"/>
    <property type="project" value="UniProtKB-SubCell"/>
</dbReference>
<dbReference type="PANTHER" id="PTHR10121:SF0">
    <property type="entry name" value="COATOMER SUBUNIT DELTA"/>
    <property type="match status" value="1"/>
</dbReference>
<evidence type="ECO:0000256" key="7">
    <source>
        <dbReference type="ARBA" id="ARBA00023034"/>
    </source>
</evidence>
<organism evidence="15 16">
    <name type="scientific">Panicum virgatum</name>
    <name type="common">Blackwell switchgrass</name>
    <dbReference type="NCBI Taxonomy" id="38727"/>
    <lineage>
        <taxon>Eukaryota</taxon>
        <taxon>Viridiplantae</taxon>
        <taxon>Streptophyta</taxon>
        <taxon>Embryophyta</taxon>
        <taxon>Tracheophyta</taxon>
        <taxon>Spermatophyta</taxon>
        <taxon>Magnoliopsida</taxon>
        <taxon>Liliopsida</taxon>
        <taxon>Poales</taxon>
        <taxon>Poaceae</taxon>
        <taxon>PACMAD clade</taxon>
        <taxon>Panicoideae</taxon>
        <taxon>Panicodae</taxon>
        <taxon>Paniceae</taxon>
        <taxon>Panicinae</taxon>
        <taxon>Panicum</taxon>
        <taxon>Panicum sect. Hiantes</taxon>
    </lineage>
</organism>
<dbReference type="GO" id="GO:0006888">
    <property type="term" value="P:endoplasmic reticulum to Golgi vesicle-mediated transport"/>
    <property type="evidence" value="ECO:0007669"/>
    <property type="project" value="TreeGrafter"/>
</dbReference>
<reference evidence="15" key="1">
    <citation type="submission" date="2020-05" db="EMBL/GenBank/DDBJ databases">
        <title>WGS assembly of Panicum virgatum.</title>
        <authorList>
            <person name="Lovell J.T."/>
            <person name="Jenkins J."/>
            <person name="Shu S."/>
            <person name="Juenger T.E."/>
            <person name="Schmutz J."/>
        </authorList>
    </citation>
    <scope>NUCLEOTIDE SEQUENCE</scope>
    <source>
        <strain evidence="15">AP13</strain>
    </source>
</reference>
<name>A0A8T0TWV0_PANVG</name>
<evidence type="ECO:0000313" key="15">
    <source>
        <dbReference type="EMBL" id="KAG2615270.1"/>
    </source>
</evidence>
<dbReference type="Proteomes" id="UP000823388">
    <property type="component" value="Chromosome 3N"/>
</dbReference>
<evidence type="ECO:0000256" key="11">
    <source>
        <dbReference type="RuleBase" id="RU364018"/>
    </source>
</evidence>
<proteinExistence type="inferred from homology"/>
<dbReference type="PROSITE" id="PS51072">
    <property type="entry name" value="MHD"/>
    <property type="match status" value="1"/>
</dbReference>
<evidence type="ECO:0000256" key="3">
    <source>
        <dbReference type="ARBA" id="ARBA00022448"/>
    </source>
</evidence>
<dbReference type="SUPFAM" id="SSF64356">
    <property type="entry name" value="SNARE-like"/>
    <property type="match status" value="1"/>
</dbReference>
<keyword evidence="8 11" id="KW-0472">Membrane</keyword>
<keyword evidence="4 11" id="KW-0963">Cytoplasm</keyword>
<dbReference type="GO" id="GO:0051645">
    <property type="term" value="P:Golgi localization"/>
    <property type="evidence" value="ECO:0007669"/>
    <property type="project" value="TreeGrafter"/>
</dbReference>
<evidence type="ECO:0000256" key="4">
    <source>
        <dbReference type="ARBA" id="ARBA00022490"/>
    </source>
</evidence>
<dbReference type="CDD" id="cd14830">
    <property type="entry name" value="Delta_COP_N"/>
    <property type="match status" value="1"/>
</dbReference>